<dbReference type="Proteomes" id="UP000257109">
    <property type="component" value="Unassembled WGS sequence"/>
</dbReference>
<proteinExistence type="predicted"/>
<reference evidence="2" key="1">
    <citation type="submission" date="2018-05" db="EMBL/GenBank/DDBJ databases">
        <title>Draft genome of Mucuna pruriens seed.</title>
        <authorList>
            <person name="Nnadi N.E."/>
            <person name="Vos R."/>
            <person name="Hasami M.H."/>
            <person name="Devisetty U.K."/>
            <person name="Aguiy J.C."/>
        </authorList>
    </citation>
    <scope>NUCLEOTIDE SEQUENCE [LARGE SCALE GENOMIC DNA]</scope>
    <source>
        <strain evidence="2">JCA_2017</strain>
    </source>
</reference>
<feature type="non-terminal residue" evidence="2">
    <location>
        <position position="175"/>
    </location>
</feature>
<feature type="compositionally biased region" description="Basic and acidic residues" evidence="1">
    <location>
        <begin position="94"/>
        <end position="158"/>
    </location>
</feature>
<comment type="caution">
    <text evidence="2">The sequence shown here is derived from an EMBL/GenBank/DDBJ whole genome shotgun (WGS) entry which is preliminary data.</text>
</comment>
<evidence type="ECO:0000256" key="1">
    <source>
        <dbReference type="SAM" id="MobiDB-lite"/>
    </source>
</evidence>
<dbReference type="OrthoDB" id="1433117at2759"/>
<protein>
    <submittedName>
        <fullName evidence="2">Uncharacterized protein</fullName>
    </submittedName>
</protein>
<evidence type="ECO:0000313" key="2">
    <source>
        <dbReference type="EMBL" id="RDX59108.1"/>
    </source>
</evidence>
<evidence type="ECO:0000313" key="3">
    <source>
        <dbReference type="Proteomes" id="UP000257109"/>
    </source>
</evidence>
<gene>
    <name evidence="2" type="ORF">CR513_61915</name>
</gene>
<sequence length="175" mass="19714">MLHEVREATHIREYAVKARVAKKYNKRVVPRSFKPQDLVLRQITQKAEGNKLTPIWEGPFRVTEEVRRGAYRLESLGGKKIPHNNTPEADPGLDSDKSKNGWLEKVDLGLNSDKSKNGRPEKADPGLDSDKSKYGRSEQADPGLDSDKSKYGRPEKADPGLTMISFSAYSAYYNH</sequence>
<name>A0A371E1S8_MUCPR</name>
<keyword evidence="3" id="KW-1185">Reference proteome</keyword>
<dbReference type="EMBL" id="QJKJ01017215">
    <property type="protein sequence ID" value="RDX59108.1"/>
    <property type="molecule type" value="Genomic_DNA"/>
</dbReference>
<organism evidence="2 3">
    <name type="scientific">Mucuna pruriens</name>
    <name type="common">Velvet bean</name>
    <name type="synonym">Dolichos pruriens</name>
    <dbReference type="NCBI Taxonomy" id="157652"/>
    <lineage>
        <taxon>Eukaryota</taxon>
        <taxon>Viridiplantae</taxon>
        <taxon>Streptophyta</taxon>
        <taxon>Embryophyta</taxon>
        <taxon>Tracheophyta</taxon>
        <taxon>Spermatophyta</taxon>
        <taxon>Magnoliopsida</taxon>
        <taxon>eudicotyledons</taxon>
        <taxon>Gunneridae</taxon>
        <taxon>Pentapetalae</taxon>
        <taxon>rosids</taxon>
        <taxon>fabids</taxon>
        <taxon>Fabales</taxon>
        <taxon>Fabaceae</taxon>
        <taxon>Papilionoideae</taxon>
        <taxon>50 kb inversion clade</taxon>
        <taxon>NPAAA clade</taxon>
        <taxon>indigoferoid/millettioid clade</taxon>
        <taxon>Phaseoleae</taxon>
        <taxon>Mucuna</taxon>
    </lineage>
</organism>
<dbReference type="AlphaFoldDB" id="A0A371E1S8"/>
<accession>A0A371E1S8</accession>
<feature type="non-terminal residue" evidence="2">
    <location>
        <position position="1"/>
    </location>
</feature>
<feature type="region of interest" description="Disordered" evidence="1">
    <location>
        <begin position="74"/>
        <end position="160"/>
    </location>
</feature>